<feature type="domain" description="EAL" evidence="2">
    <location>
        <begin position="281"/>
        <end position="536"/>
    </location>
</feature>
<dbReference type="PROSITE" id="PS50887">
    <property type="entry name" value="GGDEF"/>
    <property type="match status" value="1"/>
</dbReference>
<dbReference type="EMBL" id="UOFE01000024">
    <property type="protein sequence ID" value="VAW52185.1"/>
    <property type="molecule type" value="Genomic_DNA"/>
</dbReference>
<dbReference type="InterPro" id="IPR052155">
    <property type="entry name" value="Biofilm_reg_signaling"/>
</dbReference>
<reference evidence="4" key="1">
    <citation type="submission" date="2018-06" db="EMBL/GenBank/DDBJ databases">
        <authorList>
            <person name="Zhirakovskaya E."/>
        </authorList>
    </citation>
    <scope>NUCLEOTIDE SEQUENCE</scope>
</reference>
<dbReference type="Gene3D" id="3.30.70.270">
    <property type="match status" value="1"/>
</dbReference>
<evidence type="ECO:0000259" key="1">
    <source>
        <dbReference type="PROSITE" id="PS50110"/>
    </source>
</evidence>
<dbReference type="CDD" id="cd00156">
    <property type="entry name" value="REC"/>
    <property type="match status" value="1"/>
</dbReference>
<dbReference type="Pfam" id="PF00990">
    <property type="entry name" value="GGDEF"/>
    <property type="match status" value="1"/>
</dbReference>
<dbReference type="InterPro" id="IPR011006">
    <property type="entry name" value="CheY-like_superfamily"/>
</dbReference>
<feature type="domain" description="Response regulatory" evidence="1">
    <location>
        <begin position="1"/>
        <end position="95"/>
    </location>
</feature>
<dbReference type="FunFam" id="3.30.70.270:FF:000001">
    <property type="entry name" value="Diguanylate cyclase domain protein"/>
    <property type="match status" value="1"/>
</dbReference>
<dbReference type="CDD" id="cd01948">
    <property type="entry name" value="EAL"/>
    <property type="match status" value="1"/>
</dbReference>
<evidence type="ECO:0000313" key="4">
    <source>
        <dbReference type="EMBL" id="VAW52185.1"/>
    </source>
</evidence>
<dbReference type="InterPro" id="IPR029787">
    <property type="entry name" value="Nucleotide_cyclase"/>
</dbReference>
<dbReference type="PANTHER" id="PTHR44757:SF2">
    <property type="entry name" value="BIOFILM ARCHITECTURE MAINTENANCE PROTEIN MBAA"/>
    <property type="match status" value="1"/>
</dbReference>
<gene>
    <name evidence="4" type="ORF">MNBD_GAMMA05-698</name>
</gene>
<dbReference type="Pfam" id="PF00072">
    <property type="entry name" value="Response_reg"/>
    <property type="match status" value="1"/>
</dbReference>
<dbReference type="AlphaFoldDB" id="A0A3B0W8D0"/>
<dbReference type="SMART" id="SM00052">
    <property type="entry name" value="EAL"/>
    <property type="match status" value="1"/>
</dbReference>
<dbReference type="Pfam" id="PF00563">
    <property type="entry name" value="EAL"/>
    <property type="match status" value="1"/>
</dbReference>
<dbReference type="SUPFAM" id="SSF141868">
    <property type="entry name" value="EAL domain-like"/>
    <property type="match status" value="1"/>
</dbReference>
<dbReference type="PROSITE" id="PS50110">
    <property type="entry name" value="RESPONSE_REGULATORY"/>
    <property type="match status" value="1"/>
</dbReference>
<dbReference type="SUPFAM" id="SSF52172">
    <property type="entry name" value="CheY-like"/>
    <property type="match status" value="1"/>
</dbReference>
<dbReference type="SUPFAM" id="SSF55073">
    <property type="entry name" value="Nucleotide cyclase"/>
    <property type="match status" value="1"/>
</dbReference>
<dbReference type="PROSITE" id="PS50883">
    <property type="entry name" value="EAL"/>
    <property type="match status" value="1"/>
</dbReference>
<dbReference type="Gene3D" id="3.20.20.450">
    <property type="entry name" value="EAL domain"/>
    <property type="match status" value="1"/>
</dbReference>
<dbReference type="GO" id="GO:0000160">
    <property type="term" value="P:phosphorelay signal transduction system"/>
    <property type="evidence" value="ECO:0007669"/>
    <property type="project" value="InterPro"/>
</dbReference>
<dbReference type="SMART" id="SM00267">
    <property type="entry name" value="GGDEF"/>
    <property type="match status" value="1"/>
</dbReference>
<dbReference type="InterPro" id="IPR000160">
    <property type="entry name" value="GGDEF_dom"/>
</dbReference>
<accession>A0A3B0W8D0</accession>
<dbReference type="InterPro" id="IPR043128">
    <property type="entry name" value="Rev_trsase/Diguanyl_cyclase"/>
</dbReference>
<dbReference type="Gene3D" id="3.40.50.2300">
    <property type="match status" value="1"/>
</dbReference>
<dbReference type="InterPro" id="IPR035919">
    <property type="entry name" value="EAL_sf"/>
</dbReference>
<dbReference type="PANTHER" id="PTHR44757">
    <property type="entry name" value="DIGUANYLATE CYCLASE DGCP"/>
    <property type="match status" value="1"/>
</dbReference>
<feature type="domain" description="GGDEF" evidence="3">
    <location>
        <begin position="139"/>
        <end position="272"/>
    </location>
</feature>
<dbReference type="InterPro" id="IPR001789">
    <property type="entry name" value="Sig_transdc_resp-reg_receiver"/>
</dbReference>
<proteinExistence type="predicted"/>
<protein>
    <submittedName>
        <fullName evidence="4">Diguanylate cyclase/phosphodiesterase (GGDEF &amp; EAL domains) with PAS/PAC sensor(S)</fullName>
    </submittedName>
</protein>
<name>A0A3B0W8D0_9ZZZZ</name>
<dbReference type="CDD" id="cd01949">
    <property type="entry name" value="GGDEF"/>
    <property type="match status" value="1"/>
</dbReference>
<dbReference type="NCBIfam" id="TIGR00254">
    <property type="entry name" value="GGDEF"/>
    <property type="match status" value="1"/>
</dbReference>
<dbReference type="InterPro" id="IPR001633">
    <property type="entry name" value="EAL_dom"/>
</dbReference>
<sequence length="544" mass="61144">MKMEDKTHVSALSEAQSACESRQPDVILLDLSLPDAHGLNTIKELKSVASESPIVVMTGNQDSDTIDLAVQAGAQDLLQKGEYSSKFLGKTIRYAIERKQSELELKHLAHFDPLTGIANRVLFIDNMTRALSHAERHDERLSLMFIDLDDFKNINDTLGHEAGDALLIQVADRLNEAIRECDTIARLGGDEFAIILEDISTVYNVDVIANKILRTLSQPFALQGQEMYVGASIGIAMFPDAGTSTNTLLKHADIAMYRAKKEGKNNYQIFTESVDSQGLARIQMERDLQTALSRNEFELHYQPLYDVESGEIHSAEALIRWRHPERKELIPPIEFIPILEETGLISSVGEWVMRTACEQCKQWHKEGMIGFSVAVNVSPRQLQQKEPVEWIARALWETGLDGKYLNVELTEDILLDNPAKAKANINRIREMGVSVSIDDFGTGYSSLSYLMNYEMDILKIDRSFLNTLETNKATPVILKAIVQMAHGLNLQVVAEGVEREEQFTFLKDQGCDILQGYLFSPPVEANTLFALINEHYPYRPMKIA</sequence>
<dbReference type="FunFam" id="3.20.20.450:FF:000001">
    <property type="entry name" value="Cyclic di-GMP phosphodiesterase yahA"/>
    <property type="match status" value="1"/>
</dbReference>
<organism evidence="4">
    <name type="scientific">hydrothermal vent metagenome</name>
    <dbReference type="NCBI Taxonomy" id="652676"/>
    <lineage>
        <taxon>unclassified sequences</taxon>
        <taxon>metagenomes</taxon>
        <taxon>ecological metagenomes</taxon>
    </lineage>
</organism>
<evidence type="ECO:0000259" key="2">
    <source>
        <dbReference type="PROSITE" id="PS50883"/>
    </source>
</evidence>
<evidence type="ECO:0000259" key="3">
    <source>
        <dbReference type="PROSITE" id="PS50887"/>
    </source>
</evidence>